<dbReference type="EMBL" id="FOHU01000019">
    <property type="protein sequence ID" value="SET67952.1"/>
    <property type="molecule type" value="Genomic_DNA"/>
</dbReference>
<keyword evidence="3" id="KW-1185">Reference proteome</keyword>
<dbReference type="RefSeq" id="WP_090446196.1">
    <property type="nucleotide sequence ID" value="NZ_FOHU01000019.1"/>
</dbReference>
<evidence type="ECO:0000259" key="1">
    <source>
        <dbReference type="Pfam" id="PF01814"/>
    </source>
</evidence>
<organism evidence="2 3">
    <name type="scientific">Natronincola peptidivorans</name>
    <dbReference type="NCBI Taxonomy" id="426128"/>
    <lineage>
        <taxon>Bacteria</taxon>
        <taxon>Bacillati</taxon>
        <taxon>Bacillota</taxon>
        <taxon>Clostridia</taxon>
        <taxon>Peptostreptococcales</taxon>
        <taxon>Natronincolaceae</taxon>
        <taxon>Natronincola</taxon>
    </lineage>
</organism>
<feature type="domain" description="Hemerythrin-like" evidence="1">
    <location>
        <begin position="4"/>
        <end position="139"/>
    </location>
</feature>
<dbReference type="InterPro" id="IPR012312">
    <property type="entry name" value="Hemerythrin-like"/>
</dbReference>
<evidence type="ECO:0000313" key="2">
    <source>
        <dbReference type="EMBL" id="SET67952.1"/>
    </source>
</evidence>
<dbReference type="Gene3D" id="1.20.120.520">
    <property type="entry name" value="nmb1532 protein domain like"/>
    <property type="match status" value="1"/>
</dbReference>
<gene>
    <name evidence="2" type="ORF">SAMN05660297_03127</name>
</gene>
<dbReference type="OrthoDB" id="9785474at2"/>
<name>A0A1I0GB57_9FIRM</name>
<reference evidence="2 3" key="1">
    <citation type="submission" date="2016-10" db="EMBL/GenBank/DDBJ databases">
        <authorList>
            <person name="de Groot N.N."/>
        </authorList>
    </citation>
    <scope>NUCLEOTIDE SEQUENCE [LARGE SCALE GENOMIC DNA]</scope>
    <source>
        <strain evidence="2 3">DSM 18979</strain>
    </source>
</reference>
<proteinExistence type="predicted"/>
<protein>
    <submittedName>
        <fullName evidence="2">Hemerythrin-like domain-containing protein</fullName>
    </submittedName>
</protein>
<dbReference type="PANTHER" id="PTHR39966">
    <property type="entry name" value="BLL2471 PROTEIN-RELATED"/>
    <property type="match status" value="1"/>
</dbReference>
<sequence>MKAVKVLMDEHQNILRMLKVIRKLSLQTFETKEVYYKGYYDAIDFIRNYADKFHHGKEEDILFDKMSSELGTAIKQGPIFGMLAEHDLGRLFVKTLEEALDAAKQGSEEAKLDIVANAIAYTDLLYRHIDKEDTAIFTFADNSLDSDMHQEIDNLFEAAKERLDSEATEKKYVGMLEDLEKYVDNLDV</sequence>
<dbReference type="PANTHER" id="PTHR39966:SF1">
    <property type="entry name" value="HEMERYTHRIN-LIKE DOMAIN-CONTAINING PROTEIN"/>
    <property type="match status" value="1"/>
</dbReference>
<dbReference type="STRING" id="426128.SAMN05660297_03127"/>
<dbReference type="Proteomes" id="UP000199568">
    <property type="component" value="Unassembled WGS sequence"/>
</dbReference>
<dbReference type="Pfam" id="PF01814">
    <property type="entry name" value="Hemerythrin"/>
    <property type="match status" value="1"/>
</dbReference>
<dbReference type="GO" id="GO:0005886">
    <property type="term" value="C:plasma membrane"/>
    <property type="evidence" value="ECO:0007669"/>
    <property type="project" value="TreeGrafter"/>
</dbReference>
<dbReference type="AlphaFoldDB" id="A0A1I0GB57"/>
<evidence type="ECO:0000313" key="3">
    <source>
        <dbReference type="Proteomes" id="UP000199568"/>
    </source>
</evidence>
<accession>A0A1I0GB57</accession>